<sequence length="266" mass="28761">MVHPENLVHPDLDRPAAQDYPAPALVYAGEAEAGLHFRSHSHRWAQLFHIVSGSVTVETARGSFVVPPERALWIPPGVPHAVTYLQRSALRYLFLRPEAARHLPSAPSVIRLSPLLRELVLALLGHPRDGAAADGPAGRIIGVILDQLVTEPIAPLHLPMPESARLRRAVADLAADPARADGLAEVAGRAALSERSFERHFRAETGLSFRAWRRQARLLKAVEWLSLGASVGDVSDRLGYEGPSAFVAGFRKAFGVTPGRYFAGGG</sequence>
<keyword evidence="2" id="KW-0805">Transcription regulation</keyword>
<evidence type="ECO:0000256" key="4">
    <source>
        <dbReference type="ARBA" id="ARBA00023163"/>
    </source>
</evidence>
<dbReference type="Gene3D" id="2.60.120.10">
    <property type="entry name" value="Jelly Rolls"/>
    <property type="match status" value="1"/>
</dbReference>
<evidence type="ECO:0000256" key="3">
    <source>
        <dbReference type="ARBA" id="ARBA00023125"/>
    </source>
</evidence>
<reference evidence="6 7" key="1">
    <citation type="submission" date="2014-01" db="EMBL/GenBank/DDBJ databases">
        <title>Genome sequence determination for a cystic fibrosis isolate, Inquilinus limosus.</title>
        <authorList>
            <person name="Pino M."/>
            <person name="Di Conza J."/>
            <person name="Gutkind G."/>
        </authorList>
    </citation>
    <scope>NUCLEOTIDE SEQUENCE [LARGE SCALE GENOMIC DNA]</scope>
    <source>
        <strain evidence="6 7">MP06</strain>
    </source>
</reference>
<proteinExistence type="predicted"/>
<dbReference type="PANTHER" id="PTHR11019:SF199">
    <property type="entry name" value="HTH-TYPE TRANSCRIPTIONAL REGULATOR NIMR"/>
    <property type="match status" value="1"/>
</dbReference>
<dbReference type="SMART" id="SM00342">
    <property type="entry name" value="HTH_ARAC"/>
    <property type="match status" value="1"/>
</dbReference>
<dbReference type="RefSeq" id="WP_034844969.1">
    <property type="nucleotide sequence ID" value="NZ_JANX01000439.1"/>
</dbReference>
<keyword evidence="4" id="KW-0804">Transcription</keyword>
<evidence type="ECO:0000313" key="7">
    <source>
        <dbReference type="Proteomes" id="UP000029995"/>
    </source>
</evidence>
<dbReference type="InterPro" id="IPR018062">
    <property type="entry name" value="HTH_AraC-typ_CS"/>
</dbReference>
<dbReference type="Proteomes" id="UP000029995">
    <property type="component" value="Unassembled WGS sequence"/>
</dbReference>
<gene>
    <name evidence="6" type="ORF">P409_25220</name>
</gene>
<dbReference type="EMBL" id="JANX01000439">
    <property type="protein sequence ID" value="KGM31784.1"/>
    <property type="molecule type" value="Genomic_DNA"/>
</dbReference>
<dbReference type="InterPro" id="IPR018060">
    <property type="entry name" value="HTH_AraC"/>
</dbReference>
<dbReference type="AlphaFoldDB" id="A0A0A0D183"/>
<dbReference type="InterPro" id="IPR003313">
    <property type="entry name" value="AraC-bd"/>
</dbReference>
<dbReference type="SUPFAM" id="SSF51182">
    <property type="entry name" value="RmlC-like cupins"/>
    <property type="match status" value="1"/>
</dbReference>
<accession>A0A0A0D183</accession>
<organism evidence="6 7">
    <name type="scientific">Inquilinus limosus MP06</name>
    <dbReference type="NCBI Taxonomy" id="1398085"/>
    <lineage>
        <taxon>Bacteria</taxon>
        <taxon>Pseudomonadati</taxon>
        <taxon>Pseudomonadota</taxon>
        <taxon>Alphaproteobacteria</taxon>
        <taxon>Rhodospirillales</taxon>
        <taxon>Rhodospirillaceae</taxon>
        <taxon>Inquilinus</taxon>
    </lineage>
</organism>
<dbReference type="OrthoDB" id="9804543at2"/>
<feature type="domain" description="HTH araC/xylS-type" evidence="5">
    <location>
        <begin position="167"/>
        <end position="264"/>
    </location>
</feature>
<dbReference type="GO" id="GO:0043565">
    <property type="term" value="F:sequence-specific DNA binding"/>
    <property type="evidence" value="ECO:0007669"/>
    <property type="project" value="InterPro"/>
</dbReference>
<keyword evidence="1" id="KW-0678">Repressor</keyword>
<dbReference type="Pfam" id="PF12833">
    <property type="entry name" value="HTH_18"/>
    <property type="match status" value="1"/>
</dbReference>
<dbReference type="GO" id="GO:0003700">
    <property type="term" value="F:DNA-binding transcription factor activity"/>
    <property type="evidence" value="ECO:0007669"/>
    <property type="project" value="InterPro"/>
</dbReference>
<dbReference type="CDD" id="cd06124">
    <property type="entry name" value="cupin_NimR-like_N"/>
    <property type="match status" value="1"/>
</dbReference>
<dbReference type="InterPro" id="IPR009057">
    <property type="entry name" value="Homeodomain-like_sf"/>
</dbReference>
<protein>
    <recommendedName>
        <fullName evidence="5">HTH araC/xylS-type domain-containing protein</fullName>
    </recommendedName>
</protein>
<name>A0A0A0D183_9PROT</name>
<dbReference type="PROSITE" id="PS00041">
    <property type="entry name" value="HTH_ARAC_FAMILY_1"/>
    <property type="match status" value="1"/>
</dbReference>
<dbReference type="InterPro" id="IPR011051">
    <property type="entry name" value="RmlC_Cupin_sf"/>
</dbReference>
<keyword evidence="3" id="KW-0238">DNA-binding</keyword>
<comment type="caution">
    <text evidence="6">The sequence shown here is derived from an EMBL/GenBank/DDBJ whole genome shotgun (WGS) entry which is preliminary data.</text>
</comment>
<evidence type="ECO:0000256" key="2">
    <source>
        <dbReference type="ARBA" id="ARBA00023015"/>
    </source>
</evidence>
<evidence type="ECO:0000256" key="1">
    <source>
        <dbReference type="ARBA" id="ARBA00022491"/>
    </source>
</evidence>
<dbReference type="FunFam" id="1.10.10.60:FF:000132">
    <property type="entry name" value="AraC family transcriptional regulator"/>
    <property type="match status" value="1"/>
</dbReference>
<evidence type="ECO:0000259" key="5">
    <source>
        <dbReference type="PROSITE" id="PS01124"/>
    </source>
</evidence>
<dbReference type="PROSITE" id="PS01124">
    <property type="entry name" value="HTH_ARAC_FAMILY_2"/>
    <property type="match status" value="1"/>
</dbReference>
<dbReference type="SUPFAM" id="SSF46689">
    <property type="entry name" value="Homeodomain-like"/>
    <property type="match status" value="2"/>
</dbReference>
<dbReference type="Pfam" id="PF02311">
    <property type="entry name" value="AraC_binding"/>
    <property type="match status" value="1"/>
</dbReference>
<evidence type="ECO:0000313" key="6">
    <source>
        <dbReference type="EMBL" id="KGM31784.1"/>
    </source>
</evidence>
<dbReference type="PANTHER" id="PTHR11019">
    <property type="entry name" value="HTH-TYPE TRANSCRIPTIONAL REGULATOR NIMR"/>
    <property type="match status" value="1"/>
</dbReference>
<dbReference type="InterPro" id="IPR014710">
    <property type="entry name" value="RmlC-like_jellyroll"/>
</dbReference>
<dbReference type="Gene3D" id="1.10.10.60">
    <property type="entry name" value="Homeodomain-like"/>
    <property type="match status" value="1"/>
</dbReference>